<reference evidence="3 4" key="1">
    <citation type="submission" date="2023-12" db="EMBL/GenBank/DDBJ databases">
        <title>Baltic Sea Cyanobacteria.</title>
        <authorList>
            <person name="Delbaje E."/>
            <person name="Fewer D.P."/>
            <person name="Shishido T.K."/>
        </authorList>
    </citation>
    <scope>NUCLEOTIDE SEQUENCE [LARGE SCALE GENOMIC DNA]</scope>
    <source>
        <strain evidence="3 4">UHCC 0370</strain>
    </source>
</reference>
<proteinExistence type="predicted"/>
<dbReference type="Pfam" id="PF05226">
    <property type="entry name" value="CHASE2"/>
    <property type="match status" value="1"/>
</dbReference>
<feature type="domain" description="CHASE2" evidence="2">
    <location>
        <begin position="409"/>
        <end position="751"/>
    </location>
</feature>
<accession>A0ABU5TES7</accession>
<feature type="transmembrane region" description="Helical" evidence="1">
    <location>
        <begin position="786"/>
        <end position="804"/>
    </location>
</feature>
<protein>
    <submittedName>
        <fullName evidence="3">CHASE2 domain-containing protein</fullName>
    </submittedName>
</protein>
<dbReference type="Pfam" id="PF12770">
    <property type="entry name" value="CHAT"/>
    <property type="match status" value="1"/>
</dbReference>
<keyword evidence="1" id="KW-0472">Membrane</keyword>
<dbReference type="InterPro" id="IPR007890">
    <property type="entry name" value="CHASE2"/>
</dbReference>
<evidence type="ECO:0000259" key="2">
    <source>
        <dbReference type="SMART" id="SM01080"/>
    </source>
</evidence>
<gene>
    <name evidence="3" type="ORF">VB774_03895</name>
</gene>
<keyword evidence="1" id="KW-0812">Transmembrane</keyword>
<feature type="transmembrane region" description="Helical" evidence="1">
    <location>
        <begin position="759"/>
        <end position="780"/>
    </location>
</feature>
<sequence length="812" mass="91625">MLYKLKVWHIERQCLFDLTWGKGQQLSARLTFPETLTTLYQTWQLAYLNFYKSALRAKVKGSGSIPAPTIDWRANLVQAEAQFLAEFHYWLNSAELVPIRAEIARAAAQPNNANAIDVFLTCEALELARFPWETWEIATTLAIAKPIRISRSPANIRAEVSQRQRQGKLRVLAVLGDDTGLDFQADRLALRSLSKVAEVTFIGWQAGRDNDDLKEQIRLAIADERGWDILFFAGHSNESTISGGELGIAPNQSIFLSEIAPQLLFAKTRGLQFALFNSCNGLSIAEALIDLGLSQVAVMREPIQNQVAQEFLARFLPSLAEGKDVRAALLIACQHLKLEKNLTYPSAYLIPSLFCHPEAVPFCLPPPNWRRRIGQLLPSPKQAIAVSTLAALSLWYPVQDWLRETRVWTQAIYRDATQQVPIAKPPVLLVKIDEASIQHLDGRKKNILDRRYLAKVLDKVQQLQPKVIGIDYLLDSSMQESLDEDRQLREAVENAVRKQIWIIFATVQGTNAWVVTDEMALSPSVVNPNTTLRGYVNVPPWYMEVLPNQVSCSDRCPFAYLIALASAVSLTNDSSLPKPSLDSRRDLRSQLIEALEASPQRSDLINYLHRLRLPAIYNFSQKFDQLWLQPILDFSIPPDRAFQAITAKELLSDNFDLNSLSTHPIVIIAPGGYRQAGVDREGQDNFSVPMAIAYWRNKYPAIATVPHVFVGAEAHAYTVHHFRSRHLVIPIPDLWMMAIALILGRATALIYLRRDRHGTYWAIGLVITNSIYAVASWQWYISGLVLLPWLLPSLTFWICVLPVLRRKSHGAR</sequence>
<dbReference type="RefSeq" id="WP_323259969.1">
    <property type="nucleotide sequence ID" value="NZ_JAYGIE010000010.1"/>
</dbReference>
<feature type="transmembrane region" description="Helical" evidence="1">
    <location>
        <begin position="734"/>
        <end position="752"/>
    </location>
</feature>
<keyword evidence="4" id="KW-1185">Reference proteome</keyword>
<evidence type="ECO:0000313" key="3">
    <source>
        <dbReference type="EMBL" id="MEA5476755.1"/>
    </source>
</evidence>
<evidence type="ECO:0000313" key="4">
    <source>
        <dbReference type="Proteomes" id="UP001301388"/>
    </source>
</evidence>
<dbReference type="Proteomes" id="UP001301388">
    <property type="component" value="Unassembled WGS sequence"/>
</dbReference>
<comment type="caution">
    <text evidence="3">The sequence shown here is derived from an EMBL/GenBank/DDBJ whole genome shotgun (WGS) entry which is preliminary data.</text>
</comment>
<dbReference type="InterPro" id="IPR024983">
    <property type="entry name" value="CHAT_dom"/>
</dbReference>
<organism evidence="3 4">
    <name type="scientific">Pseudanabaena galeata UHCC 0370</name>
    <dbReference type="NCBI Taxonomy" id="3110310"/>
    <lineage>
        <taxon>Bacteria</taxon>
        <taxon>Bacillati</taxon>
        <taxon>Cyanobacteriota</taxon>
        <taxon>Cyanophyceae</taxon>
        <taxon>Pseudanabaenales</taxon>
        <taxon>Pseudanabaenaceae</taxon>
        <taxon>Pseudanabaena</taxon>
    </lineage>
</organism>
<keyword evidence="1" id="KW-1133">Transmembrane helix</keyword>
<dbReference type="EMBL" id="JAYGIE010000010">
    <property type="protein sequence ID" value="MEA5476755.1"/>
    <property type="molecule type" value="Genomic_DNA"/>
</dbReference>
<evidence type="ECO:0000256" key="1">
    <source>
        <dbReference type="SAM" id="Phobius"/>
    </source>
</evidence>
<dbReference type="SMART" id="SM01080">
    <property type="entry name" value="CHASE2"/>
    <property type="match status" value="1"/>
</dbReference>
<name>A0ABU5TES7_9CYAN</name>